<evidence type="ECO:0000313" key="7">
    <source>
        <dbReference type="Proteomes" id="UP000181992"/>
    </source>
</evidence>
<dbReference type="SMART" id="SM00849">
    <property type="entry name" value="Lactamase_B"/>
    <property type="match status" value="1"/>
</dbReference>
<dbReference type="InterPro" id="IPR001279">
    <property type="entry name" value="Metallo-B-lactamas"/>
</dbReference>
<evidence type="ECO:0000256" key="4">
    <source>
        <dbReference type="ARBA" id="ARBA00022884"/>
    </source>
</evidence>
<evidence type="ECO:0000256" key="3">
    <source>
        <dbReference type="ARBA" id="ARBA00022839"/>
    </source>
</evidence>
<name>A0A1J4V066_9BACT</name>
<evidence type="ECO:0000256" key="2">
    <source>
        <dbReference type="ARBA" id="ARBA00022722"/>
    </source>
</evidence>
<dbReference type="EMBL" id="MNVN01000016">
    <property type="protein sequence ID" value="OIO30532.1"/>
    <property type="molecule type" value="Genomic_DNA"/>
</dbReference>
<sequence>MHLGGVEEIGRNMSFVEFDNDIVIVDCGFQFSEEGTPGIDYILPNTEYLEQNKHKIRGLVVTHGHLDHIGGIPYIMEKIGNPPLYCRNFTSLMIQKRQEEFPHLPPLDIQLVEKGQVRTLGKIKVNFFGVTHAIPDSMGVVIETPYGDVVHTGDLRLDHTDGEPSEIEIDVYEFFKNRKTLLLVTDSTNAENPGFSISEKVILKNIEEIIRDTKGRLIISTFASQVERLLKMIEIAEKYGKKIVIEGRSMKTNVEIAKIAKIINAKPETFVTTEEMEHYPPDRIVILATGQQGEEFAALMRIANKTHKYIRLTPRDTILLSSSIVPGNERNVQKLKDNLSRQGAYIISYKSSDVHSSGHANADELAWIHQKINPKFFVPAHGYHYFHRIHAEIAKRATGIADDHIIIPDNGMVIEIQDQGTKIIARKDCSANRTPVFVDGFSVGGMQEVVLRDRKTLAANGIFVVVSTLNTATGRVTKSPDIISRGFVYLRESQELLRQARYLTKKTIEDNTLGVKGTQQYDFDFLKDQVTDAIEHLLFQETAKLPIVIPVILTV</sequence>
<dbReference type="STRING" id="1805281.AUJ77_02880"/>
<dbReference type="PANTHER" id="PTHR43694">
    <property type="entry name" value="RIBONUCLEASE J"/>
    <property type="match status" value="1"/>
</dbReference>
<proteinExistence type="predicted"/>
<dbReference type="Pfam" id="PF17770">
    <property type="entry name" value="RNase_J_C"/>
    <property type="match status" value="1"/>
</dbReference>
<dbReference type="Pfam" id="PF00753">
    <property type="entry name" value="Lactamase_B"/>
    <property type="match status" value="1"/>
</dbReference>
<dbReference type="GO" id="GO:0046872">
    <property type="term" value="F:metal ion binding"/>
    <property type="evidence" value="ECO:0007669"/>
    <property type="project" value="InterPro"/>
</dbReference>
<dbReference type="Gene3D" id="3.60.15.10">
    <property type="entry name" value="Ribonuclease Z/Hydroxyacylglutathione hydrolase-like"/>
    <property type="match status" value="1"/>
</dbReference>
<dbReference type="Gene3D" id="3.10.20.580">
    <property type="match status" value="1"/>
</dbReference>
<dbReference type="GO" id="GO:0003723">
    <property type="term" value="F:RNA binding"/>
    <property type="evidence" value="ECO:0007669"/>
    <property type="project" value="UniProtKB-KW"/>
</dbReference>
<protein>
    <recommendedName>
        <fullName evidence="5">Metallo-beta-lactamase domain-containing protein</fullName>
    </recommendedName>
</protein>
<organism evidence="6 7">
    <name type="scientific">Candidatus Nomurabacteria bacterium CG1_02_43_90</name>
    <dbReference type="NCBI Taxonomy" id="1805281"/>
    <lineage>
        <taxon>Bacteria</taxon>
        <taxon>Candidatus Nomuraibacteriota</taxon>
    </lineage>
</organism>
<dbReference type="GO" id="GO:0004527">
    <property type="term" value="F:exonuclease activity"/>
    <property type="evidence" value="ECO:0007669"/>
    <property type="project" value="UniProtKB-KW"/>
</dbReference>
<dbReference type="CDD" id="cd07714">
    <property type="entry name" value="RNaseJ_MBL-fold"/>
    <property type="match status" value="1"/>
</dbReference>
<evidence type="ECO:0000259" key="5">
    <source>
        <dbReference type="SMART" id="SM00849"/>
    </source>
</evidence>
<dbReference type="AlphaFoldDB" id="A0A1J4V066"/>
<dbReference type="NCBIfam" id="TIGR00649">
    <property type="entry name" value="MG423"/>
    <property type="match status" value="1"/>
</dbReference>
<reference evidence="6 7" key="1">
    <citation type="journal article" date="2016" name="Environ. Microbiol.">
        <title>Genomic resolution of a cold subsurface aquifer community provides metabolic insights for novel microbes adapted to high CO concentrations.</title>
        <authorList>
            <person name="Probst A.J."/>
            <person name="Castelle C.J."/>
            <person name="Singh A."/>
            <person name="Brown C.T."/>
            <person name="Anantharaman K."/>
            <person name="Sharon I."/>
            <person name="Hug L.A."/>
            <person name="Burstein D."/>
            <person name="Emerson J.B."/>
            <person name="Thomas B.C."/>
            <person name="Banfield J.F."/>
        </authorList>
    </citation>
    <scope>NUCLEOTIDE SEQUENCE [LARGE SCALE GENOMIC DNA]</scope>
    <source>
        <strain evidence="6">CG1_02_43_90</strain>
    </source>
</reference>
<dbReference type="InterPro" id="IPR041636">
    <property type="entry name" value="RNase_J_C"/>
</dbReference>
<dbReference type="PANTHER" id="PTHR43694:SF1">
    <property type="entry name" value="RIBONUCLEASE J"/>
    <property type="match status" value="1"/>
</dbReference>
<dbReference type="InterPro" id="IPR036866">
    <property type="entry name" value="RibonucZ/Hydroxyglut_hydro"/>
</dbReference>
<dbReference type="InterPro" id="IPR042173">
    <property type="entry name" value="RNase_J_2"/>
</dbReference>
<dbReference type="SUPFAM" id="SSF56281">
    <property type="entry name" value="Metallo-hydrolase/oxidoreductase"/>
    <property type="match status" value="1"/>
</dbReference>
<evidence type="ECO:0000256" key="1">
    <source>
        <dbReference type="ARBA" id="ARBA00022490"/>
    </source>
</evidence>
<keyword evidence="3" id="KW-0269">Exonuclease</keyword>
<evidence type="ECO:0000313" key="6">
    <source>
        <dbReference type="EMBL" id="OIO30532.1"/>
    </source>
</evidence>
<accession>A0A1J4V066</accession>
<comment type="caution">
    <text evidence="6">The sequence shown here is derived from an EMBL/GenBank/DDBJ whole genome shotgun (WGS) entry which is preliminary data.</text>
</comment>
<keyword evidence="4" id="KW-0694">RNA-binding</keyword>
<dbReference type="InterPro" id="IPR004613">
    <property type="entry name" value="RNase_J"/>
</dbReference>
<keyword evidence="3" id="KW-0378">Hydrolase</keyword>
<keyword evidence="1" id="KW-0963">Cytoplasm</keyword>
<dbReference type="InterPro" id="IPR055132">
    <property type="entry name" value="RNase_J_b_CASP"/>
</dbReference>
<dbReference type="Pfam" id="PF22505">
    <property type="entry name" value="RNase_J_b_CASP"/>
    <property type="match status" value="1"/>
</dbReference>
<keyword evidence="2" id="KW-0540">Nuclease</keyword>
<feature type="domain" description="Metallo-beta-lactamase" evidence="5">
    <location>
        <begin position="10"/>
        <end position="206"/>
    </location>
</feature>
<dbReference type="Proteomes" id="UP000181992">
    <property type="component" value="Unassembled WGS sequence"/>
</dbReference>
<dbReference type="Gene3D" id="3.40.50.10710">
    <property type="entry name" value="Metallo-hydrolase/oxidoreductase"/>
    <property type="match status" value="1"/>
</dbReference>
<gene>
    <name evidence="6" type="ORF">AUJ77_02880</name>
</gene>